<keyword evidence="6" id="KW-1185">Reference proteome</keyword>
<comment type="similarity">
    <text evidence="1">Belongs to the phage antitermination Q type 1 family.</text>
</comment>
<keyword evidence="2" id="KW-0805">Transcription regulation</keyword>
<dbReference type="EMBL" id="WSFE01000001">
    <property type="protein sequence ID" value="NDL23935.1"/>
    <property type="molecule type" value="Genomic_DNA"/>
</dbReference>
<dbReference type="RefSeq" id="WP_113040762.1">
    <property type="nucleotide sequence ID" value="NZ_CAWPKC010000001.1"/>
</dbReference>
<evidence type="ECO:0000313" key="5">
    <source>
        <dbReference type="EMBL" id="NDL23935.1"/>
    </source>
</evidence>
<evidence type="ECO:0000256" key="4">
    <source>
        <dbReference type="ARBA" id="ARBA00023163"/>
    </source>
</evidence>
<protein>
    <submittedName>
        <fullName evidence="5">DUF1133 family protein</fullName>
    </submittedName>
</protein>
<accession>A0ABX0AWM8</accession>
<evidence type="ECO:0000313" key="6">
    <source>
        <dbReference type="Proteomes" id="UP000470051"/>
    </source>
</evidence>
<keyword evidence="3" id="KW-0238">DNA-binding</keyword>
<reference evidence="5 6" key="1">
    <citation type="submission" date="2019-12" db="EMBL/GenBank/DDBJ databases">
        <title>Engineering Photorhabdus to improve their lethality against agricultural pests.</title>
        <authorList>
            <person name="Machado R.A.R."/>
        </authorList>
    </citation>
    <scope>NUCLEOTIDE SEQUENCE [LARGE SCALE GENOMIC DNA]</scope>
    <source>
        <strain evidence="5 6">M-HU2</strain>
    </source>
</reference>
<comment type="caution">
    <text evidence="5">The sequence shown here is derived from an EMBL/GenBank/DDBJ whole genome shotgun (WGS) entry which is preliminary data.</text>
</comment>
<sequence length="180" mass="20979">MTIFTDISAAIDEARYLHSRTRNYELTKEQHDWVDNLLNLWGAWVYSGRIDKCKMNMIYKFMVSVEPRKNQDRPMCNDDDGMLISQVVDSVMCIDQRAYGILLSYYAHGASKLAIASYYHKVANPRKMMTRSGGRLKKPSHRTCRREVDEILSASVYMLYQPLKNAFKIRKRVSKVKKIA</sequence>
<proteinExistence type="inferred from homology"/>
<evidence type="ECO:0000256" key="1">
    <source>
        <dbReference type="ARBA" id="ARBA00010234"/>
    </source>
</evidence>
<keyword evidence="4" id="KW-0804">Transcription</keyword>
<dbReference type="Proteomes" id="UP000470051">
    <property type="component" value="Unassembled WGS sequence"/>
</dbReference>
<evidence type="ECO:0000256" key="3">
    <source>
        <dbReference type="ARBA" id="ARBA00023125"/>
    </source>
</evidence>
<dbReference type="Pfam" id="PF06530">
    <property type="entry name" value="Phage_antitermQ"/>
    <property type="match status" value="1"/>
</dbReference>
<gene>
    <name evidence="5" type="ORF">GPY42_01545</name>
</gene>
<name>A0ABX0AWM8_9GAMM</name>
<dbReference type="InterPro" id="IPR010534">
    <property type="entry name" value="Phage_933W_GpQ"/>
</dbReference>
<evidence type="ECO:0000256" key="2">
    <source>
        <dbReference type="ARBA" id="ARBA00023015"/>
    </source>
</evidence>
<organism evidence="5 6">
    <name type="scientific">Photorhabdus kayaii</name>
    <dbReference type="NCBI Taxonomy" id="230088"/>
    <lineage>
        <taxon>Bacteria</taxon>
        <taxon>Pseudomonadati</taxon>
        <taxon>Pseudomonadota</taxon>
        <taxon>Gammaproteobacteria</taxon>
        <taxon>Enterobacterales</taxon>
        <taxon>Morganellaceae</taxon>
        <taxon>Photorhabdus</taxon>
    </lineage>
</organism>